<dbReference type="EMBL" id="KN846970">
    <property type="protein sequence ID" value="KIW84346.1"/>
    <property type="molecule type" value="Genomic_DNA"/>
</dbReference>
<dbReference type="SUPFAM" id="SSF55347">
    <property type="entry name" value="Glyceraldehyde-3-phosphate dehydrogenase-like, C-terminal domain"/>
    <property type="match status" value="1"/>
</dbReference>
<dbReference type="AlphaFoldDB" id="A0A0D2E2P5"/>
<reference evidence="3 4" key="1">
    <citation type="submission" date="2015-01" db="EMBL/GenBank/DDBJ databases">
        <title>The Genome Sequence of Fonsecaea pedrosoi CBS 271.37.</title>
        <authorList>
            <consortium name="The Broad Institute Genomics Platform"/>
            <person name="Cuomo C."/>
            <person name="de Hoog S."/>
            <person name="Gorbushina A."/>
            <person name="Stielow B."/>
            <person name="Teixiera M."/>
            <person name="Abouelleil A."/>
            <person name="Chapman S.B."/>
            <person name="Priest M."/>
            <person name="Young S.K."/>
            <person name="Wortman J."/>
            <person name="Nusbaum C."/>
            <person name="Birren B."/>
        </authorList>
    </citation>
    <scope>NUCLEOTIDE SEQUENCE [LARGE SCALE GENOMIC DNA]</scope>
    <source>
        <strain evidence="3 4">CBS 271.37</strain>
    </source>
</reference>
<keyword evidence="4" id="KW-1185">Reference proteome</keyword>
<dbReference type="PANTHER" id="PTHR43708:SF1">
    <property type="entry name" value="GALACTOSE_LACTOSE METABOLISM REGULATORY PROTEIN GAL80"/>
    <property type="match status" value="1"/>
</dbReference>
<dbReference type="Pfam" id="PF01408">
    <property type="entry name" value="GFO_IDH_MocA"/>
    <property type="match status" value="1"/>
</dbReference>
<dbReference type="RefSeq" id="XP_013288154.1">
    <property type="nucleotide sequence ID" value="XM_013432700.1"/>
</dbReference>
<accession>A0A0D2E2P5</accession>
<dbReference type="Pfam" id="PF22685">
    <property type="entry name" value="Gal80p_C-like"/>
    <property type="match status" value="1"/>
</dbReference>
<dbReference type="GO" id="GO:0000166">
    <property type="term" value="F:nucleotide binding"/>
    <property type="evidence" value="ECO:0007669"/>
    <property type="project" value="InterPro"/>
</dbReference>
<dbReference type="InterPro" id="IPR036291">
    <property type="entry name" value="NAD(P)-bd_dom_sf"/>
</dbReference>
<name>A0A0D2E2P5_9EURO</name>
<dbReference type="PANTHER" id="PTHR43708">
    <property type="entry name" value="CONSERVED EXPRESSED OXIDOREDUCTASE (EUROFUNG)"/>
    <property type="match status" value="1"/>
</dbReference>
<organism evidence="3 4">
    <name type="scientific">Fonsecaea pedrosoi CBS 271.37</name>
    <dbReference type="NCBI Taxonomy" id="1442368"/>
    <lineage>
        <taxon>Eukaryota</taxon>
        <taxon>Fungi</taxon>
        <taxon>Dikarya</taxon>
        <taxon>Ascomycota</taxon>
        <taxon>Pezizomycotina</taxon>
        <taxon>Eurotiomycetes</taxon>
        <taxon>Chaetothyriomycetidae</taxon>
        <taxon>Chaetothyriales</taxon>
        <taxon>Herpotrichiellaceae</taxon>
        <taxon>Fonsecaea</taxon>
    </lineage>
</organism>
<dbReference type="GeneID" id="25303086"/>
<dbReference type="InterPro" id="IPR000683">
    <property type="entry name" value="Gfo/Idh/MocA-like_OxRdtase_N"/>
</dbReference>
<evidence type="ECO:0000259" key="1">
    <source>
        <dbReference type="Pfam" id="PF01408"/>
    </source>
</evidence>
<dbReference type="Gene3D" id="3.40.50.720">
    <property type="entry name" value="NAD(P)-binding Rossmann-like Domain"/>
    <property type="match status" value="1"/>
</dbReference>
<feature type="domain" description="Gfo/Idh/MocA-like oxidoreductase N-terminal" evidence="1">
    <location>
        <begin position="7"/>
        <end position="130"/>
    </location>
</feature>
<dbReference type="VEuPathDB" id="FungiDB:Z517_03596"/>
<evidence type="ECO:0008006" key="5">
    <source>
        <dbReference type="Google" id="ProtNLM"/>
    </source>
</evidence>
<dbReference type="STRING" id="1442368.A0A0D2E2P5"/>
<dbReference type="Gene3D" id="3.30.360.10">
    <property type="entry name" value="Dihydrodipicolinate Reductase, domain 2"/>
    <property type="match status" value="1"/>
</dbReference>
<evidence type="ECO:0000313" key="4">
    <source>
        <dbReference type="Proteomes" id="UP000053029"/>
    </source>
</evidence>
<evidence type="ECO:0000259" key="2">
    <source>
        <dbReference type="Pfam" id="PF22685"/>
    </source>
</evidence>
<dbReference type="Proteomes" id="UP000053029">
    <property type="component" value="Unassembled WGS sequence"/>
</dbReference>
<dbReference type="InterPro" id="IPR055080">
    <property type="entry name" value="Gal80p-like_C"/>
</dbReference>
<dbReference type="OrthoDB" id="64915at2759"/>
<dbReference type="HOGENOM" id="CLU_023194_25_2_1"/>
<sequence length="366" mass="39577">MAPTKLGFIGLSADGQWAANSHLPHIQKRPDLFRITALQNSSKASAEKAVQKYKLGGDVACYDDPESLARDPNVDMVVVSVKVPEHYRLIRPALDAKKDLFVEWPLAANVKEAEELTALAATQKVKNVVGLQARQNPSIRKAKEMVANGELGEILGTTMLGSGMVLGATEAPVYEYMAKIEHGANLITIPAGHAMDALCYVLGEMTELQAKLATRRPTMDIVDASGQVLRTVNKTAHDWMSVTGTLERGGGVATMVYQGGLSDTGKDFYWEINGTKGTLVLEGPNGHIQMFHPTIKFVPAGAGRAQLKEIPVEPASDFAYNVGKVWDAAMGEGDGGVVAFKDALLRHKMIDAIYRSNEKGTRESYL</sequence>
<dbReference type="InterPro" id="IPR051317">
    <property type="entry name" value="Gfo/Idh/MocA_oxidoreduct"/>
</dbReference>
<proteinExistence type="predicted"/>
<protein>
    <recommendedName>
        <fullName evidence="5">Gfo/Idh/MocA-like oxidoreductase N-terminal domain-containing protein</fullName>
    </recommendedName>
</protein>
<dbReference type="SUPFAM" id="SSF51735">
    <property type="entry name" value="NAD(P)-binding Rossmann-fold domains"/>
    <property type="match status" value="1"/>
</dbReference>
<gene>
    <name evidence="3" type="ORF">Z517_03596</name>
</gene>
<feature type="domain" description="Gal80p-like C-terminal" evidence="2">
    <location>
        <begin position="137"/>
        <end position="283"/>
    </location>
</feature>
<evidence type="ECO:0000313" key="3">
    <source>
        <dbReference type="EMBL" id="KIW84346.1"/>
    </source>
</evidence>